<dbReference type="GeneID" id="9822072"/>
<dbReference type="PROSITE" id="PS00028">
    <property type="entry name" value="ZINC_FINGER_C2H2_1"/>
    <property type="match status" value="2"/>
</dbReference>
<dbReference type="SMART" id="SM00355">
    <property type="entry name" value="ZnF_C2H2"/>
    <property type="match status" value="7"/>
</dbReference>
<dbReference type="KEGG" id="crq:GCK72_024272"/>
<dbReference type="InterPro" id="IPR013087">
    <property type="entry name" value="Znf_C2H2_type"/>
</dbReference>
<reference evidence="8 9" key="1">
    <citation type="submission" date="2019-12" db="EMBL/GenBank/DDBJ databases">
        <title>Chromosome-level assembly of the Caenorhabditis remanei genome.</title>
        <authorList>
            <person name="Teterina A.A."/>
            <person name="Willis J.H."/>
            <person name="Phillips P.C."/>
        </authorList>
    </citation>
    <scope>NUCLEOTIDE SEQUENCE [LARGE SCALE GENOMIC DNA]</scope>
    <source>
        <strain evidence="8 9">PX506</strain>
        <tissue evidence="8">Whole organism</tissue>
    </source>
</reference>
<feature type="region of interest" description="Disordered" evidence="6">
    <location>
        <begin position="132"/>
        <end position="161"/>
    </location>
</feature>
<feature type="compositionally biased region" description="Low complexity" evidence="6">
    <location>
        <begin position="1111"/>
        <end position="1136"/>
    </location>
</feature>
<feature type="compositionally biased region" description="Low complexity" evidence="6">
    <location>
        <begin position="835"/>
        <end position="847"/>
    </location>
</feature>
<evidence type="ECO:0000259" key="7">
    <source>
        <dbReference type="PROSITE" id="PS50157"/>
    </source>
</evidence>
<protein>
    <recommendedName>
        <fullName evidence="7">C2H2-type domain-containing protein</fullName>
    </recommendedName>
</protein>
<feature type="compositionally biased region" description="Polar residues" evidence="6">
    <location>
        <begin position="808"/>
        <end position="822"/>
    </location>
</feature>
<evidence type="ECO:0000256" key="1">
    <source>
        <dbReference type="ARBA" id="ARBA00022723"/>
    </source>
</evidence>
<evidence type="ECO:0000256" key="5">
    <source>
        <dbReference type="PROSITE-ProRule" id="PRU00042"/>
    </source>
</evidence>
<dbReference type="GO" id="GO:0043565">
    <property type="term" value="F:sequence-specific DNA binding"/>
    <property type="evidence" value="ECO:0007669"/>
    <property type="project" value="TreeGrafter"/>
</dbReference>
<dbReference type="RefSeq" id="XP_003117867.2">
    <property type="nucleotide sequence ID" value="XM_003117819.2"/>
</dbReference>
<evidence type="ECO:0000256" key="6">
    <source>
        <dbReference type="SAM" id="MobiDB-lite"/>
    </source>
</evidence>
<feature type="compositionally biased region" description="Polar residues" evidence="6">
    <location>
        <begin position="882"/>
        <end position="900"/>
    </location>
</feature>
<feature type="compositionally biased region" description="Basic and acidic residues" evidence="6">
    <location>
        <begin position="824"/>
        <end position="834"/>
    </location>
</feature>
<feature type="compositionally biased region" description="Basic residues" evidence="6">
    <location>
        <begin position="1315"/>
        <end position="1335"/>
    </location>
</feature>
<evidence type="ECO:0000256" key="2">
    <source>
        <dbReference type="ARBA" id="ARBA00022737"/>
    </source>
</evidence>
<proteinExistence type="predicted"/>
<feature type="region of interest" description="Disordered" evidence="6">
    <location>
        <begin position="1078"/>
        <end position="1144"/>
    </location>
</feature>
<feature type="domain" description="C2H2-type" evidence="7">
    <location>
        <begin position="23"/>
        <end position="46"/>
    </location>
</feature>
<name>A0A6A5FYT5_CAERE</name>
<dbReference type="PROSITE" id="PS50157">
    <property type="entry name" value="ZINC_FINGER_C2H2_2"/>
    <property type="match status" value="1"/>
</dbReference>
<evidence type="ECO:0000256" key="4">
    <source>
        <dbReference type="ARBA" id="ARBA00022833"/>
    </source>
</evidence>
<feature type="compositionally biased region" description="Pro residues" evidence="6">
    <location>
        <begin position="152"/>
        <end position="161"/>
    </location>
</feature>
<dbReference type="EMBL" id="WUAV01000006">
    <property type="protein sequence ID" value="KAF1747806.1"/>
    <property type="molecule type" value="Genomic_DNA"/>
</dbReference>
<feature type="region of interest" description="Disordered" evidence="6">
    <location>
        <begin position="93"/>
        <end position="112"/>
    </location>
</feature>
<evidence type="ECO:0000313" key="9">
    <source>
        <dbReference type="Proteomes" id="UP000483820"/>
    </source>
</evidence>
<feature type="compositionally biased region" description="Basic and acidic residues" evidence="6">
    <location>
        <begin position="1081"/>
        <end position="1102"/>
    </location>
</feature>
<accession>A0A6A5FYT5</accession>
<feature type="compositionally biased region" description="Low complexity" evidence="6">
    <location>
        <begin position="930"/>
        <end position="941"/>
    </location>
</feature>
<dbReference type="GO" id="GO:0000981">
    <property type="term" value="F:DNA-binding transcription factor activity, RNA polymerase II-specific"/>
    <property type="evidence" value="ECO:0007669"/>
    <property type="project" value="TreeGrafter"/>
</dbReference>
<organism evidence="8 9">
    <name type="scientific">Caenorhabditis remanei</name>
    <name type="common">Caenorhabditis vulgaris</name>
    <dbReference type="NCBI Taxonomy" id="31234"/>
    <lineage>
        <taxon>Eukaryota</taxon>
        <taxon>Metazoa</taxon>
        <taxon>Ecdysozoa</taxon>
        <taxon>Nematoda</taxon>
        <taxon>Chromadorea</taxon>
        <taxon>Rhabditida</taxon>
        <taxon>Rhabditina</taxon>
        <taxon>Rhabditomorpha</taxon>
        <taxon>Rhabditoidea</taxon>
        <taxon>Rhabditidae</taxon>
        <taxon>Peloderinae</taxon>
        <taxon>Caenorhabditis</taxon>
    </lineage>
</organism>
<dbReference type="CTD" id="9822072"/>
<evidence type="ECO:0000313" key="8">
    <source>
        <dbReference type="EMBL" id="KAF1747806.1"/>
    </source>
</evidence>
<feature type="compositionally biased region" description="Polar residues" evidence="6">
    <location>
        <begin position="946"/>
        <end position="961"/>
    </location>
</feature>
<gene>
    <name evidence="8" type="ORF">GCK72_024272</name>
</gene>
<feature type="compositionally biased region" description="Polar residues" evidence="6">
    <location>
        <begin position="754"/>
        <end position="766"/>
    </location>
</feature>
<comment type="caution">
    <text evidence="8">The sequence shown here is derived from an EMBL/GenBank/DDBJ whole genome shotgun (WGS) entry which is preliminary data.</text>
</comment>
<dbReference type="GO" id="GO:0005634">
    <property type="term" value="C:nucleus"/>
    <property type="evidence" value="ECO:0007669"/>
    <property type="project" value="TreeGrafter"/>
</dbReference>
<keyword evidence="3 5" id="KW-0863">Zinc-finger</keyword>
<dbReference type="PANTHER" id="PTHR24408:SF58">
    <property type="entry name" value="TRANSCRIPTION FACTOR (TFIIIA), PUTATIVE (AFU_ORTHOLOGUE AFUA_1G05150)-RELATED"/>
    <property type="match status" value="1"/>
</dbReference>
<feature type="region of interest" description="Disordered" evidence="6">
    <location>
        <begin position="1302"/>
        <end position="1335"/>
    </location>
</feature>
<feature type="compositionally biased region" description="Low complexity" evidence="6">
    <location>
        <begin position="786"/>
        <end position="797"/>
    </location>
</feature>
<keyword evidence="2" id="KW-0677">Repeat</keyword>
<keyword evidence="1" id="KW-0479">Metal-binding</keyword>
<dbReference type="Gene3D" id="3.30.160.60">
    <property type="entry name" value="Classic Zinc Finger"/>
    <property type="match status" value="2"/>
</dbReference>
<feature type="region of interest" description="Disordered" evidence="6">
    <location>
        <begin position="754"/>
        <end position="966"/>
    </location>
</feature>
<dbReference type="GO" id="GO:0008270">
    <property type="term" value="F:zinc ion binding"/>
    <property type="evidence" value="ECO:0007669"/>
    <property type="project" value="UniProtKB-KW"/>
</dbReference>
<dbReference type="PANTHER" id="PTHR24408">
    <property type="entry name" value="ZINC FINGER PROTEIN"/>
    <property type="match status" value="1"/>
</dbReference>
<dbReference type="Proteomes" id="UP000483820">
    <property type="component" value="Chromosome X"/>
</dbReference>
<sequence>MPPKKRKFEEVERGEPIGSEGEYKCTLCGQEFIRGCGLASHLRKHAPVSFDCYHCGHSSKSKHKHDRHVLVAHADYVRRGGILRGPIIRKVKEELPSDSSDDDDIPLPSIPPVTRRMSGLKRVEEVVLSRDIKMEEPDDYEDIPNSSVRGPPEAPPDPLALPTPIATPAPKAPTMPQETAVPVALPAPVSRPVRKSMRAAVSEAVPVTVPSVVPVTASEAPTMPQETAVPVALPAPVWGPVRRAVRRSEVSVAVPDPVPSLVSVTAPEAPIMPQEPAVPLPAPVSRPVRKSMRTAVSVVVPDTVDTSKLSMNVKEDMPVEVKMEIVEKIVHASTVSPQATHVVKTMKLGLKPRKLSLKKAAVKKAENLLNNDTVPRQRDVSPATRLKLPFGCPICPSRFNVHPRACFHVLSHRQKRHLAPTSIKFFSKKLGTSQEGYKMKSVPFMRWRLRFDNRSVDEKRAERLRYMKENFGHSISSPRSAAADCKPGCSSSPMRSKLKPKLKAIAKRRKALKMSNTRNLFMKCGTQFGQRVIFETYSYYLCKDCPYVTWNVSSLWRHFRHHIQRSIMSWTCVSCSFSSANRVKVDQHVKLHKEIPETDLEYSHWLRFERRVNRTDLNKPTPSKKLPTRQYNYPAANRTLRSADRSSNQDMLNGTMEDQLDDNVPQTSNGEVATTPKIAYNTNLKANGGAKNDFEMLPQPVRAAHQVVTRRRLSAKTTQQLIEEIQQSDEEPELQVNGLQQPTTVIEHPTKTVQQAVKPAGQTTEEAQPVKIPAEQPAKSTEQPVKSTTTSTKTGGKMMQAKTDPKNSKSAAQSATVATQKTVKPPEKAVRHLEQLAAQPEVQQQAEEVQKSAKTSQPRKKGVKPLKSTEQSVKTDQKPARQVQQPAKSASKSENGSQQPAKPAEQKSVLKKEAPKLAQVDNLEKAAEVNSQQAASSNSTQKSKRASQSVRFQESPSSTSPADVKGFKPEEYLSQIKTVPSTVVQSVAVSQPKSIVKSQAQPLEKPNISFTARREPIFKFTPLNSSASCAGTWSSTAFSSATSTVRFNFDYKAPRDDPTVITAPTSSLEAITMMNLQKIVTPKESKDSNSMPRREGSRKRSIDDDDDSSDRSTPSSHGDSIQSTSLSQQTSQSTSPPSSPVDIPHYRKELVKPRYEDFLYVKPVYPDFQKERHPLDANGRYQVAMREYEKALEIRQRQGSLIPVSDDQFKTPLPVTADTFAPHRPREYLMREFAIERSRRCADCPFKEDNLERFRKHRDKHLLPGRHKCKECNYSSFDYHQVQEHMFVDHYLSDIKLLEGLPSSDEDDYSPPPQRKPKAKKKTGGRRKRRRRTDY</sequence>
<evidence type="ECO:0000256" key="3">
    <source>
        <dbReference type="ARBA" id="ARBA00022771"/>
    </source>
</evidence>
<keyword evidence="4" id="KW-0862">Zinc</keyword>
<feature type="compositionally biased region" description="Basic and acidic residues" evidence="6">
    <location>
        <begin position="904"/>
        <end position="915"/>
    </location>
</feature>